<comment type="caution">
    <text evidence="1">The sequence shown here is derived from an EMBL/GenBank/DDBJ whole genome shotgun (WGS) entry which is preliminary data.</text>
</comment>
<accession>A0A941ELL7</accession>
<reference evidence="1" key="1">
    <citation type="submission" date="2021-04" db="EMBL/GenBank/DDBJ databases">
        <title>Genome based classification of Actinospica acidithermotolerans sp. nov., an actinobacterium isolated from an Indonesian hot spring.</title>
        <authorList>
            <person name="Kusuma A.B."/>
            <person name="Putra K.E."/>
            <person name="Nafisah S."/>
            <person name="Loh J."/>
            <person name="Nouioui I."/>
            <person name="Goodfellow M."/>
        </authorList>
    </citation>
    <scope>NUCLEOTIDE SEQUENCE</scope>
    <source>
        <strain evidence="1">CSCA 57</strain>
    </source>
</reference>
<dbReference type="EMBL" id="JAGSOG010000024">
    <property type="protein sequence ID" value="MBR7833185.1"/>
    <property type="molecule type" value="Genomic_DNA"/>
</dbReference>
<sequence>MTAQFDDGVEFLDLDEDGDAIDWLEESAGEDGVQGGRDPRRLPPHAARGRLLASVLSLALMLGSLGAAGSTAYHRHQTDVRVADTLKLTAASAAPFIPNLTQLAFVTTWHAHPTEQVLVPVVNKGPDTVTLMDGELTEAGLAGVTAFKPVGNAAVPPGGTGELAGVVTADCTTELDSALLVLTAEPNQTSPSGGFQITGPGQLGGLSVVSPGGDGSQTGTGGSQFDFGGTAPQSTRVHLGALVVRARAAGGRVGDETIYPETGLNTTAARICTQQGENVANVAGPRATADPATHVITVSLTATSVADVALDYHADAEFSTIPEAPGLVLPDTLSATAPVSGTVTPGGKVTLGFQVQITHCPGSSTPADENILFNLMFLLDGRLVSMQSYTSSVQPLISKACGLG</sequence>
<protein>
    <submittedName>
        <fullName evidence="1">Uncharacterized protein</fullName>
    </submittedName>
</protein>
<evidence type="ECO:0000313" key="1">
    <source>
        <dbReference type="EMBL" id="MBR7833185.1"/>
    </source>
</evidence>
<gene>
    <name evidence="1" type="ORF">KDL01_07910</name>
</gene>
<name>A0A941ELL7_9ACTN</name>
<proteinExistence type="predicted"/>
<dbReference type="Proteomes" id="UP000675781">
    <property type="component" value="Unassembled WGS sequence"/>
</dbReference>
<evidence type="ECO:0000313" key="2">
    <source>
        <dbReference type="Proteomes" id="UP000675781"/>
    </source>
</evidence>
<dbReference type="RefSeq" id="WP_212527709.1">
    <property type="nucleotide sequence ID" value="NZ_JAGSOG010000024.1"/>
</dbReference>
<keyword evidence="2" id="KW-1185">Reference proteome</keyword>
<organism evidence="1 2">
    <name type="scientific">Actinospica durhamensis</name>
    <dbReference type="NCBI Taxonomy" id="1508375"/>
    <lineage>
        <taxon>Bacteria</taxon>
        <taxon>Bacillati</taxon>
        <taxon>Actinomycetota</taxon>
        <taxon>Actinomycetes</taxon>
        <taxon>Catenulisporales</taxon>
        <taxon>Actinospicaceae</taxon>
        <taxon>Actinospica</taxon>
    </lineage>
</organism>
<dbReference type="AlphaFoldDB" id="A0A941ELL7"/>